<dbReference type="Gene3D" id="1.50.10.10">
    <property type="match status" value="1"/>
</dbReference>
<evidence type="ECO:0000259" key="5">
    <source>
        <dbReference type="Pfam" id="PF17167"/>
    </source>
</evidence>
<dbReference type="InterPro" id="IPR037018">
    <property type="entry name" value="GH65_N"/>
</dbReference>
<reference evidence="6 7" key="1">
    <citation type="submission" date="2018-05" db="EMBL/GenBank/DDBJ databases">
        <title>Complete genome sequence of Massilia oculi sp. nov. CCUG 43427T (=DSM 26321T), the type strain of M. oculi, and comparison with genome sequences of other Massilia strains.</title>
        <authorList>
            <person name="Zhu B."/>
        </authorList>
    </citation>
    <scope>NUCLEOTIDE SEQUENCE [LARGE SCALE GENOMIC DNA]</scope>
    <source>
        <strain evidence="6 7">CCUG 43427</strain>
    </source>
</reference>
<organism evidence="6 7">
    <name type="scientific">Massilia oculi</name>
    <dbReference type="NCBI Taxonomy" id="945844"/>
    <lineage>
        <taxon>Bacteria</taxon>
        <taxon>Pseudomonadati</taxon>
        <taxon>Pseudomonadota</taxon>
        <taxon>Betaproteobacteria</taxon>
        <taxon>Burkholderiales</taxon>
        <taxon>Oxalobacteraceae</taxon>
        <taxon>Telluria group</taxon>
        <taxon>Massilia</taxon>
    </lineage>
</organism>
<feature type="transmembrane region" description="Helical" evidence="3">
    <location>
        <begin position="402"/>
        <end position="423"/>
    </location>
</feature>
<dbReference type="GO" id="GO:0005975">
    <property type="term" value="P:carbohydrate metabolic process"/>
    <property type="evidence" value="ECO:0007669"/>
    <property type="project" value="InterPro"/>
</dbReference>
<keyword evidence="1" id="KW-0328">Glycosyltransferase</keyword>
<dbReference type="GO" id="GO:0030246">
    <property type="term" value="F:carbohydrate binding"/>
    <property type="evidence" value="ECO:0007669"/>
    <property type="project" value="InterPro"/>
</dbReference>
<dbReference type="Gene3D" id="1.50.10.140">
    <property type="match status" value="2"/>
</dbReference>
<sequence>MKVENDKMPSGQHAPHGAGATAPVALLAANAEAIVRSCDTLDRAVRAGIELPPAGARLLDGYHLLDTQLRLARAQARQVAAQDGAARVWRLAADAVARADGVIDTEELARVLAASQQGAPLRVAELDALPALLRLALIDRLAALAAHAAHACTGRERAAAWAARFLDTAEARPGDLVLLFADMARSEDADNSAFVAELARRLQGRGAPLAQVLDWIDARLADGQGSIACLAQDERSSQAQDAISAGNALASLRALGGVDWRAFAEQLGVVDALLRDDPDGSYARMDGATRDRYRHTVARLADSLGVSEAAVAQEAIALAGVHRAPGEGGLDTRIRHVGHYLAGPGLAMLEARLRGRRGWASRVRAALPGASSGMHTGATAALALLFTGAGLVHAWQGGAGPLLLVLMGILALPVAGALARALVGMAGSWLARPQATPRIDVATGIPIEARTLVAVSAQPADAAQLAALCDDLEVRYLGNRDPRLRFCLLLDLPDAPEATLPLDADLLARAGGAIEALNRKYGIEQDGPFTLLVRPRAWSDDQQAWIGRERRRGQLADLNAWLCGVRDRFALAAGNTSGAAGMRYVIALDADTGLPRDAARSLVAAMAHPLHRPLQDEAGRVLEGHAMLLPRLGTALPHQGAMRYQRLWPDGGGGWAAIYDVDAWRRAMGLELRDEGRAQPGAVEEDRLRAARVSDVRLDAAHPGSYGEHVLRRHGALRAAWQEARRLGRGAERLRAARVRRRLFDLLSGSLAAPASIALLVLCWSLLAAPVFWTVAILAPAWLPALLDMLATLAGRAPDAPLRQHLDAWVRGARTTLVRAELALAFLPHRAWLDADAVVRGLWRRDVSRRKLLELRTPALARPSSAMENNSRTMWFPPLLAVGVAVLLTFANPYALFATAPLLLVWFLSPVLAWWVSQPSRRGMRLAKGQTLFLRTLARRSWAFFEQHGAGRNGLAPEAVFDHSEPTVDERVSPASMGLTLLATLSARDFGYLPLGGLLARSEQALASMALLERWHGHPFEWYDGVTLAPLEPAHVDTAASGGLALALRTFAAGLDELPDRPILDAAALDGIRVTLCVVREHAPPGVAPALDALEESLAPGRCRATDTLPGLADCLRAVAARAAELDADLPGDVTPALRAWTARLARQCAAQLDDLHALTPWTRAVQEYVLDAGLTRIPTLRELAAFDAPGGNEGLAQLVAQGRDCARERMENIARLAAQAREAARMDFGKLVDPSTSLLATGCHVREGRDGRLDGDSCDLLASEARMASFAAVAQGQLPQRHWWSLGRSLRMTGGGALLLSRAGALADYLAPQLVMPSFRDTLLDDAGRAVVRLQAAHARGRGLLWGYTESGCNAVDAAARYRVDRFGLDAAALQRRVGDDLVAAPHGAALALGVAPALAAANLRRMAEQGLLGETGFHEALDYAPARLPQGERQAVVRAQLARHQATTLLALARHLQGQPMQRRFARDPELRAALGLLQEAAPAAGAEPPLRIDAGVALDGVAATRPYARVLEPDASPLPEVQLLSNGRYHLVVDSAGAGASRWEGTGLTRGGEAGLALHVRDTVSGAAWANVLLPGAPAPDEVEAVLAEGRASLRRVDHGIEMRTDAVVAPGDDVELRRIRIVNRGAEARTLELTGCVALAGPPLEEGGRSGIRIEFDGAADSLLCVTTPSAPVLVQRMTVREMAGQPSVETNRARFIGRGHELCRPQAVSNGGALPGLDPEPDEALLALRRAVTLAPQQEITVDLVLGAASSRALARELAARYGVAHEVDHAIEAAWTLAQAELRRAEIGEADAQLINRLAGCLLQPAPALRADPAVIARNQRGRADLPAYGVTGDLPLLLLQLGEGPDTGLARQLLQAHGYWRDHGLAVDLLVLCDSRSAREALMHLAAPLVDPSSFDQPGGLHLHLKEDVPQEDRILLRSAASVLLSSERGDLADQLRRAGRTGHAEAPPFVATTPAQAWTAASQPPASIEAAPAAMLDDGVKGFTPDGREYVVRSGVGIAAPVTPWINLLANDAFGSCVSERGHAVSWSGERATRLTAGSEKEIAPQGGEAFYLRDEDGGDVWSPTPWPAPSPEAYTTRHGVGYSVFEHRAHGIHSELRCFVAQDAPLKYSVLRLRNDSDAPRRLSATGYVEWLLDERDAPPGLQVVTGRDLASGALFARNAFGAGFHDKVAFFHVDAEQVAVTCDRQEFIGRLGSIARPAALGRAALSDVAGAGFDPCAALQVGVTLEPGAECELVFVLGVAGPGSLDASAAVQRHGTAQAAAAAWQRLRDWWEHTLGVVTVHTPDAGFDLRVNRWLPYQALNAMMGERDPALRLQSALACVHVRPELLREALVRAAPAFTTGCAVEDFLWLPYALTRYLAVTEDHALLAARLSDRDDLYQHCVHGLRGCLRFGPRGLPPAAGRLHEEGVAGRVESVRLGFFMAAVLQRFAEVADRRGDFGFATTCRGAALALRAQCEEHGWDGDWYRWTWLDSSNALGSIANAACRVELSTQCWALEAGAAQGPQALRAAVQRLRIDGAVPRCDPPVDGEWSERVRSGPGQDHRATAWAAAGFARLGDAASAWQLARMLDPMAHGDGPPYLMSGGLRTIAPHACRATGGVATPAAAWTWLLFVEALLGLERHGDALRLRPRLAPGWDGFSLRYRHRGAFYEITVHATEGFEEMLLDGQPCPDWTIVLRDDRRDHKVELRVARAPGAPEP</sequence>
<dbReference type="SUPFAM" id="SSF74650">
    <property type="entry name" value="Galactose mutarotase-like"/>
    <property type="match status" value="2"/>
</dbReference>
<dbReference type="SMART" id="SM01068">
    <property type="entry name" value="CBM_X"/>
    <property type="match status" value="2"/>
</dbReference>
<dbReference type="InterPro" id="IPR033432">
    <property type="entry name" value="GH94_catalytic"/>
</dbReference>
<dbReference type="Gene3D" id="2.60.420.10">
    <property type="entry name" value="Maltose phosphorylase, domain 3"/>
    <property type="match status" value="1"/>
</dbReference>
<evidence type="ECO:0000313" key="7">
    <source>
        <dbReference type="Proteomes" id="UP000245820"/>
    </source>
</evidence>
<dbReference type="InterPro" id="IPR010383">
    <property type="entry name" value="Glyco_hydrolase_94_b-supersand"/>
</dbReference>
<name>A0A2S2DIF4_9BURK</name>
<evidence type="ECO:0000256" key="2">
    <source>
        <dbReference type="ARBA" id="ARBA00022679"/>
    </source>
</evidence>
<feature type="transmembrane region" description="Helical" evidence="3">
    <location>
        <begin position="897"/>
        <end position="916"/>
    </location>
</feature>
<keyword evidence="2" id="KW-0808">Transferase</keyword>
<dbReference type="RefSeq" id="WP_109345461.1">
    <property type="nucleotide sequence ID" value="NZ_CP029343.1"/>
</dbReference>
<feature type="domain" description="Glycosyl hydrolase 94 catalytic" evidence="5">
    <location>
        <begin position="2352"/>
        <end position="2626"/>
    </location>
</feature>
<evidence type="ECO:0000256" key="3">
    <source>
        <dbReference type="SAM" id="Phobius"/>
    </source>
</evidence>
<protein>
    <recommendedName>
        <fullName evidence="8">Carbohydrate-binding protein</fullName>
    </recommendedName>
</protein>
<dbReference type="CDD" id="cd11756">
    <property type="entry name" value="GH94N_ChvB_NdvB_1_like"/>
    <property type="match status" value="1"/>
</dbReference>
<feature type="transmembrane region" description="Helical" evidence="3">
    <location>
        <begin position="743"/>
        <end position="767"/>
    </location>
</feature>
<dbReference type="KEGG" id="mtim:DIR46_12235"/>
<dbReference type="InterPro" id="IPR011013">
    <property type="entry name" value="Gal_mutarotase_sf_dom"/>
</dbReference>
<dbReference type="InterPro" id="IPR008928">
    <property type="entry name" value="6-hairpin_glycosidase_sf"/>
</dbReference>
<dbReference type="PANTHER" id="PTHR37469">
    <property type="entry name" value="CELLOBIONIC ACID PHOSPHORYLASE-RELATED"/>
    <property type="match status" value="1"/>
</dbReference>
<dbReference type="PANTHER" id="PTHR37469:SF2">
    <property type="entry name" value="CELLOBIONIC ACID PHOSPHORYLASE"/>
    <property type="match status" value="1"/>
</dbReference>
<evidence type="ECO:0008006" key="8">
    <source>
        <dbReference type="Google" id="ProtNLM"/>
    </source>
</evidence>
<evidence type="ECO:0000259" key="4">
    <source>
        <dbReference type="Pfam" id="PF06165"/>
    </source>
</evidence>
<dbReference type="EMBL" id="CP029343">
    <property type="protein sequence ID" value="AWL05121.1"/>
    <property type="molecule type" value="Genomic_DNA"/>
</dbReference>
<feature type="domain" description="Glycosyl hydrolase 94 supersandwich" evidence="4">
    <location>
        <begin position="1514"/>
        <end position="1767"/>
    </location>
</feature>
<evidence type="ECO:0000256" key="1">
    <source>
        <dbReference type="ARBA" id="ARBA00022676"/>
    </source>
</evidence>
<keyword evidence="3" id="KW-0472">Membrane</keyword>
<keyword evidence="3" id="KW-1133">Transmembrane helix</keyword>
<dbReference type="InterPro" id="IPR052047">
    <property type="entry name" value="GH94_Enzymes"/>
</dbReference>
<feature type="domain" description="Glycosyl hydrolase 94 supersandwich" evidence="4">
    <location>
        <begin position="1996"/>
        <end position="2251"/>
    </location>
</feature>
<dbReference type="Pfam" id="PF17167">
    <property type="entry name" value="Glyco_hydro_94"/>
    <property type="match status" value="1"/>
</dbReference>
<dbReference type="SUPFAM" id="SSF48208">
    <property type="entry name" value="Six-hairpin glycosidases"/>
    <property type="match status" value="1"/>
</dbReference>
<dbReference type="InterPro" id="IPR037824">
    <property type="entry name" value="GH94N_2_NdvB"/>
</dbReference>
<dbReference type="Pfam" id="PF06165">
    <property type="entry name" value="GH94_b-supersand"/>
    <property type="match status" value="2"/>
</dbReference>
<keyword evidence="3" id="KW-0812">Transmembrane</keyword>
<keyword evidence="7" id="KW-1185">Reference proteome</keyword>
<dbReference type="GO" id="GO:0016757">
    <property type="term" value="F:glycosyltransferase activity"/>
    <property type="evidence" value="ECO:0007669"/>
    <property type="project" value="UniProtKB-KW"/>
</dbReference>
<dbReference type="OrthoDB" id="9769991at2"/>
<accession>A0A2S2DIF4</accession>
<feature type="transmembrane region" description="Helical" evidence="3">
    <location>
        <begin position="773"/>
        <end position="794"/>
    </location>
</feature>
<proteinExistence type="predicted"/>
<evidence type="ECO:0000313" key="6">
    <source>
        <dbReference type="EMBL" id="AWL05121.1"/>
    </source>
</evidence>
<dbReference type="InterPro" id="IPR012341">
    <property type="entry name" value="6hp_glycosidase-like_sf"/>
</dbReference>
<dbReference type="Gene3D" id="2.70.98.40">
    <property type="entry name" value="Glycoside hydrolase, family 65, N-terminal domain"/>
    <property type="match status" value="2"/>
</dbReference>
<gene>
    <name evidence="6" type="ORF">DIR46_12235</name>
</gene>
<dbReference type="Proteomes" id="UP000245820">
    <property type="component" value="Chromosome"/>
</dbReference>